<feature type="domain" description="FLYWCH-type" evidence="5">
    <location>
        <begin position="53"/>
        <end position="109"/>
    </location>
</feature>
<dbReference type="AlphaFoldDB" id="A0AAD4N3K2"/>
<evidence type="ECO:0000256" key="2">
    <source>
        <dbReference type="ARBA" id="ARBA00022771"/>
    </source>
</evidence>
<name>A0AAD4N3K2_9BILA</name>
<evidence type="ECO:0000259" key="5">
    <source>
        <dbReference type="Pfam" id="PF04500"/>
    </source>
</evidence>
<keyword evidence="3" id="KW-0862">Zinc</keyword>
<dbReference type="InterPro" id="IPR007588">
    <property type="entry name" value="Znf_FLYWCH"/>
</dbReference>
<feature type="region of interest" description="Disordered" evidence="4">
    <location>
        <begin position="1"/>
        <end position="58"/>
    </location>
</feature>
<evidence type="ECO:0000256" key="3">
    <source>
        <dbReference type="ARBA" id="ARBA00022833"/>
    </source>
</evidence>
<dbReference type="Proteomes" id="UP001201812">
    <property type="component" value="Unassembled WGS sequence"/>
</dbReference>
<accession>A0AAD4N3K2</accession>
<evidence type="ECO:0000313" key="7">
    <source>
        <dbReference type="Proteomes" id="UP001201812"/>
    </source>
</evidence>
<dbReference type="Pfam" id="PF04500">
    <property type="entry name" value="FLYWCH"/>
    <property type="match status" value="1"/>
</dbReference>
<sequence length="308" mass="34342">MVRTKLTPLRELGPRKSASKHTSPVKISPIARRKSNKRRMQSRVAPNPRAPKRPAQKMTYQNFVYSLLRSKPQKNYWHCTRTYQRKKCTGRVHTNHQGQVILKAGEHHHPPTAFGQADGIRAEPNGIPVGRARLFNIAETGNQDQGPGPSIPVNTEVAATRAIKADLHWLEPEDDDSVSETHRRAPLAVGQTSGLELQPRNWHTDVITLDETDNEALLPPAMLSQRASQIASLIAAQVSAVTGEWLDNAAHRYSAGDVALRSIDHRNDVTVEVLGTFKCSACDSKTKQRCYEKTSRCVICCRHEKCSN</sequence>
<reference evidence="6" key="1">
    <citation type="submission" date="2022-01" db="EMBL/GenBank/DDBJ databases">
        <title>Genome Sequence Resource for Two Populations of Ditylenchus destructor, the Migratory Endoparasitic Phytonematode.</title>
        <authorList>
            <person name="Zhang H."/>
            <person name="Lin R."/>
            <person name="Xie B."/>
        </authorList>
    </citation>
    <scope>NUCLEOTIDE SEQUENCE</scope>
    <source>
        <strain evidence="6">BazhouSP</strain>
    </source>
</reference>
<evidence type="ECO:0000313" key="6">
    <source>
        <dbReference type="EMBL" id="KAI1710381.1"/>
    </source>
</evidence>
<comment type="caution">
    <text evidence="6">The sequence shown here is derived from an EMBL/GenBank/DDBJ whole genome shotgun (WGS) entry which is preliminary data.</text>
</comment>
<dbReference type="Gene3D" id="2.20.25.240">
    <property type="match status" value="1"/>
</dbReference>
<keyword evidence="1" id="KW-0479">Metal-binding</keyword>
<evidence type="ECO:0000256" key="1">
    <source>
        <dbReference type="ARBA" id="ARBA00022723"/>
    </source>
</evidence>
<keyword evidence="7" id="KW-1185">Reference proteome</keyword>
<evidence type="ECO:0000256" key="4">
    <source>
        <dbReference type="SAM" id="MobiDB-lite"/>
    </source>
</evidence>
<organism evidence="6 7">
    <name type="scientific">Ditylenchus destructor</name>
    <dbReference type="NCBI Taxonomy" id="166010"/>
    <lineage>
        <taxon>Eukaryota</taxon>
        <taxon>Metazoa</taxon>
        <taxon>Ecdysozoa</taxon>
        <taxon>Nematoda</taxon>
        <taxon>Chromadorea</taxon>
        <taxon>Rhabditida</taxon>
        <taxon>Tylenchina</taxon>
        <taxon>Tylenchomorpha</taxon>
        <taxon>Sphaerularioidea</taxon>
        <taxon>Anguinidae</taxon>
        <taxon>Anguininae</taxon>
        <taxon>Ditylenchus</taxon>
    </lineage>
</organism>
<proteinExistence type="predicted"/>
<feature type="compositionally biased region" description="Basic residues" evidence="4">
    <location>
        <begin position="31"/>
        <end position="41"/>
    </location>
</feature>
<gene>
    <name evidence="6" type="ORF">DdX_10740</name>
</gene>
<dbReference type="GO" id="GO:0008270">
    <property type="term" value="F:zinc ion binding"/>
    <property type="evidence" value="ECO:0007669"/>
    <property type="project" value="UniProtKB-KW"/>
</dbReference>
<protein>
    <submittedName>
        <fullName evidence="6">FLYWCH zinc finger domain-containing protein</fullName>
    </submittedName>
</protein>
<dbReference type="EMBL" id="JAKKPZ010000026">
    <property type="protein sequence ID" value="KAI1710381.1"/>
    <property type="molecule type" value="Genomic_DNA"/>
</dbReference>
<keyword evidence="2" id="KW-0863">Zinc-finger</keyword>